<dbReference type="HOGENOM" id="CLU_363182_0_0_10"/>
<dbReference type="AlphaFoldDB" id="E1WR07"/>
<organism evidence="3 4">
    <name type="scientific">Bacteroides fragilis (strain 638R)</name>
    <dbReference type="NCBI Taxonomy" id="862962"/>
    <lineage>
        <taxon>Bacteria</taxon>
        <taxon>Pseudomonadati</taxon>
        <taxon>Bacteroidota</taxon>
        <taxon>Bacteroidia</taxon>
        <taxon>Bacteroidales</taxon>
        <taxon>Bacteroidaceae</taxon>
        <taxon>Bacteroides</taxon>
    </lineage>
</organism>
<sequence>MKKIKKQQKRVAPKKVQEPIGTRIAKAVYAAKKISERIFGYISYDIKFVKATYTGKTQRPAKITAIEKGIVGILLVDETASFKRIGTILGLDVVNDKAEQAILRTAIATLQSFNAIEGDDSCLALTDCGRAYAEKGERPDSYTKSFDIFVDTTHPTWLNIKNCLGDNVKAIEEINTPSDNLNLNLEQIRAYAECQAQDVHYPQNRYLLESAIWTEGHEAFYKVYVCFVQNVATDEVRTFVYDEKQEGLNELIAEQINNDDSLKAELLSNCIRMECENDEDTEVLEGEAVETAIAEIPVELKEAEQQMIKEEEDAERTEEDLEEKQSISAQKTFRKDRLHKKALYDSLSFEVELQKIFKEDNPDEIWLISPWIRKGAFIHDRGPMIENFLSDENKRVFIAYSEPASNNDGKPMMDEEVEPGIKQLEDQYPNFFYVQLSEFHLKNVIEVKGNQKILFSGSFNVLSFSVSEQQTHVRREEMALAHHTVAKKKYHDCLLEFAEIYAERFKEQIMALDDSGASTYKNERLDYFLNIENPDIHKLFLPIEELLEEKSLANTKRELKQKLAKAGQEIVAASNMSGLNPKDKKRIEHLLLSIEAEMKNNSIDDPSMMELLNNNKDLLGNISKKKIFPSRNKETFMPKSSTIANKKSTPSINILDNAPEATVEGLALYIATLSQSFINREIKKTILNAKLLNIINDDELVDILEMIGVVNSKTTENAFDLLLGINGYLFKFYTLFNNKESFAAKQKKANKLLKQVNQSNIETVVNQLS</sequence>
<dbReference type="PATRIC" id="fig|862962.3.peg.1243"/>
<feature type="compositionally biased region" description="Acidic residues" evidence="2">
    <location>
        <begin position="310"/>
        <end position="322"/>
    </location>
</feature>
<evidence type="ECO:0000256" key="2">
    <source>
        <dbReference type="SAM" id="MobiDB-lite"/>
    </source>
</evidence>
<evidence type="ECO:0000313" key="3">
    <source>
        <dbReference type="EMBL" id="CBW21775.1"/>
    </source>
</evidence>
<gene>
    <name evidence="3" type="ordered locus">BF638R_1225</name>
</gene>
<accession>E1WR07</accession>
<dbReference type="Proteomes" id="UP000008560">
    <property type="component" value="Chromosome"/>
</dbReference>
<name>E1WR07_BACF6</name>
<dbReference type="RefSeq" id="WP_014298414.1">
    <property type="nucleotide sequence ID" value="NC_016776.1"/>
</dbReference>
<feature type="region of interest" description="Disordered" evidence="2">
    <location>
        <begin position="309"/>
        <end position="328"/>
    </location>
</feature>
<keyword evidence="1" id="KW-0175">Coiled coil</keyword>
<evidence type="ECO:0000256" key="1">
    <source>
        <dbReference type="SAM" id="Coils"/>
    </source>
</evidence>
<evidence type="ECO:0000313" key="4">
    <source>
        <dbReference type="Proteomes" id="UP000008560"/>
    </source>
</evidence>
<proteinExistence type="predicted"/>
<dbReference type="EMBL" id="FQ312004">
    <property type="protein sequence ID" value="CBW21775.1"/>
    <property type="molecule type" value="Genomic_DNA"/>
</dbReference>
<protein>
    <recommendedName>
        <fullName evidence="5">Phospholipase D-like domain-containing protein</fullName>
    </recommendedName>
</protein>
<reference evidence="3 4" key="1">
    <citation type="journal article" date="2010" name="Microbiology">
        <title>Twenty-eight divergent polysaccharide loci specifying within- and amongst-strain capsule diversity in three strains of Bacteroides fragilis.</title>
        <authorList>
            <person name="Patrick S."/>
            <person name="Blakely G.W."/>
            <person name="Houston S."/>
            <person name="Moore J."/>
            <person name="Abratt V.R."/>
            <person name="Bertalan M."/>
            <person name="Cerdeno-Tarraga A.M."/>
            <person name="Quail M.A."/>
            <person name="Corton N."/>
            <person name="Corton C."/>
            <person name="Bignell A."/>
            <person name="Barron A."/>
            <person name="Clark L."/>
            <person name="Bentley S.D."/>
            <person name="Parkhill J."/>
        </authorList>
    </citation>
    <scope>NUCLEOTIDE SEQUENCE [LARGE SCALE GENOMIC DNA]</scope>
    <source>
        <strain evidence="3 4">638R</strain>
    </source>
</reference>
<dbReference type="KEGG" id="bfg:BF638R_1225"/>
<evidence type="ECO:0008006" key="5">
    <source>
        <dbReference type="Google" id="ProtNLM"/>
    </source>
</evidence>
<feature type="coiled-coil region" evidence="1">
    <location>
        <begin position="549"/>
        <end position="576"/>
    </location>
</feature>